<protein>
    <recommendedName>
        <fullName evidence="4">DUF4386 domain-containing protein</fullName>
    </recommendedName>
</protein>
<feature type="transmembrane region" description="Helical" evidence="1">
    <location>
        <begin position="12"/>
        <end position="31"/>
    </location>
</feature>
<dbReference type="InterPro" id="IPR025495">
    <property type="entry name" value="DUF4386"/>
</dbReference>
<name>A0A1T4JNV6_9BACT</name>
<feature type="transmembrane region" description="Helical" evidence="1">
    <location>
        <begin position="197"/>
        <end position="217"/>
    </location>
</feature>
<accession>A0A1T4JNV6</accession>
<evidence type="ECO:0008006" key="4">
    <source>
        <dbReference type="Google" id="ProtNLM"/>
    </source>
</evidence>
<evidence type="ECO:0000313" key="2">
    <source>
        <dbReference type="EMBL" id="SJZ31882.1"/>
    </source>
</evidence>
<dbReference type="Pfam" id="PF14329">
    <property type="entry name" value="DUF4386"/>
    <property type="match status" value="1"/>
</dbReference>
<keyword evidence="1" id="KW-1133">Transmembrane helix</keyword>
<dbReference type="Proteomes" id="UP000190888">
    <property type="component" value="Unassembled WGS sequence"/>
</dbReference>
<proteinExistence type="predicted"/>
<organism evidence="2 3">
    <name type="scientific">Sediminibacterium ginsengisoli</name>
    <dbReference type="NCBI Taxonomy" id="413434"/>
    <lineage>
        <taxon>Bacteria</taxon>
        <taxon>Pseudomonadati</taxon>
        <taxon>Bacteroidota</taxon>
        <taxon>Chitinophagia</taxon>
        <taxon>Chitinophagales</taxon>
        <taxon>Chitinophagaceae</taxon>
        <taxon>Sediminibacterium</taxon>
    </lineage>
</organism>
<dbReference type="EMBL" id="FUWH01000001">
    <property type="protein sequence ID" value="SJZ31882.1"/>
    <property type="molecule type" value="Genomic_DNA"/>
</dbReference>
<feature type="transmembrane region" description="Helical" evidence="1">
    <location>
        <begin position="86"/>
        <end position="104"/>
    </location>
</feature>
<keyword evidence="1" id="KW-0472">Membrane</keyword>
<keyword evidence="3" id="KW-1185">Reference proteome</keyword>
<evidence type="ECO:0000256" key="1">
    <source>
        <dbReference type="SAM" id="Phobius"/>
    </source>
</evidence>
<dbReference type="STRING" id="413434.SAMN04488132_1012"/>
<dbReference type="RefSeq" id="WP_078829371.1">
    <property type="nucleotide sequence ID" value="NZ_FUWH01000001.1"/>
</dbReference>
<keyword evidence="1" id="KW-0812">Transmembrane</keyword>
<dbReference type="AlphaFoldDB" id="A0A1T4JNV6"/>
<feature type="transmembrane region" description="Helical" evidence="1">
    <location>
        <begin position="166"/>
        <end position="185"/>
    </location>
</feature>
<feature type="transmembrane region" description="Helical" evidence="1">
    <location>
        <begin position="140"/>
        <end position="159"/>
    </location>
</feature>
<feature type="transmembrane region" description="Helical" evidence="1">
    <location>
        <begin position="51"/>
        <end position="74"/>
    </location>
</feature>
<sequence length="232" mass="26042">MDNRNKMARIAGLLYLVVVITGMFSLAYVPKQLFVWDDPAKTFNNIRGNESLFRMSLASSVICYIAFIFLPVVLYRLLRSVNERQAKVMALLAIISAPISFINLQNKYAILDLLAVPKNADLSGLQNQVMLYLNQYNNGILITTIFWGLWLLPFGYLVYKSDFLPRLLGIFLMLGCFGYLINFFGNTLSLGYGSTGIPGYLRILPAIGEIGTCLWLLCAGAKNWRSITGRGR</sequence>
<reference evidence="2 3" key="1">
    <citation type="submission" date="2017-02" db="EMBL/GenBank/DDBJ databases">
        <authorList>
            <person name="Peterson S.W."/>
        </authorList>
    </citation>
    <scope>NUCLEOTIDE SEQUENCE [LARGE SCALE GENOMIC DNA]</scope>
    <source>
        <strain evidence="2 3">DSM 22335</strain>
    </source>
</reference>
<dbReference type="OrthoDB" id="1160166at2"/>
<evidence type="ECO:0000313" key="3">
    <source>
        <dbReference type="Proteomes" id="UP000190888"/>
    </source>
</evidence>
<gene>
    <name evidence="2" type="ORF">SAMN04488132_1012</name>
</gene>